<proteinExistence type="predicted"/>
<comment type="caution">
    <text evidence="2">The sequence shown here is derived from an EMBL/GenBank/DDBJ whole genome shotgun (WGS) entry which is preliminary data.</text>
</comment>
<dbReference type="Proteomes" id="UP001500620">
    <property type="component" value="Unassembled WGS sequence"/>
</dbReference>
<feature type="domain" description="CHAT" evidence="1">
    <location>
        <begin position="108"/>
        <end position="381"/>
    </location>
</feature>
<dbReference type="Pfam" id="PF12770">
    <property type="entry name" value="CHAT"/>
    <property type="match status" value="1"/>
</dbReference>
<gene>
    <name evidence="2" type="ORF">GCM10022255_009660</name>
</gene>
<sequence>MADRSAQDIDRRTALAREWDELVQQVRGLDGFEDFLRPPRLADLLPAARGGPVIILNVSRWRCDALIVTTDGVNVVELPKLTHDEVTVRVEQYLGAVGAVPDDASLKETLAWMWEAFAERVLDHLGYTSSPSGAAPWPRVWWCPTGALALLPIHAAGRHDADGQAVMDRVVSSYTPTLRALLEARGGGPARPDDRAVAGPGRVLFVGLEQTLVEQLVPAERRTVLSGSDATRAAALSELVRHAWVHFGCHGDQDLDDPLRAAIHLHDGELTVNDFPSAQYRGELAYLSGCRAAAGGTALPDETITLAAALHYTGYRHVVATLWSAGDRHAAQVAAGFYETLIGAGTFDATGAAQSLHSAVRGLRQQYRDQPSVWAPFAHTGP</sequence>
<keyword evidence="3" id="KW-1185">Reference proteome</keyword>
<evidence type="ECO:0000313" key="3">
    <source>
        <dbReference type="Proteomes" id="UP001500620"/>
    </source>
</evidence>
<reference evidence="3" key="1">
    <citation type="journal article" date="2019" name="Int. J. Syst. Evol. Microbiol.">
        <title>The Global Catalogue of Microorganisms (GCM) 10K type strain sequencing project: providing services to taxonomists for standard genome sequencing and annotation.</title>
        <authorList>
            <consortium name="The Broad Institute Genomics Platform"/>
            <consortium name="The Broad Institute Genome Sequencing Center for Infectious Disease"/>
            <person name="Wu L."/>
            <person name="Ma J."/>
        </authorList>
    </citation>
    <scope>NUCLEOTIDE SEQUENCE [LARGE SCALE GENOMIC DNA]</scope>
    <source>
        <strain evidence="3">JCM 17441</strain>
    </source>
</reference>
<accession>A0ABP8CYC8</accession>
<organism evidence="2 3">
    <name type="scientific">Dactylosporangium darangshiense</name>
    <dbReference type="NCBI Taxonomy" id="579108"/>
    <lineage>
        <taxon>Bacteria</taxon>
        <taxon>Bacillati</taxon>
        <taxon>Actinomycetota</taxon>
        <taxon>Actinomycetes</taxon>
        <taxon>Micromonosporales</taxon>
        <taxon>Micromonosporaceae</taxon>
        <taxon>Dactylosporangium</taxon>
    </lineage>
</organism>
<evidence type="ECO:0000259" key="1">
    <source>
        <dbReference type="Pfam" id="PF12770"/>
    </source>
</evidence>
<evidence type="ECO:0000313" key="2">
    <source>
        <dbReference type="EMBL" id="GAA4244880.1"/>
    </source>
</evidence>
<name>A0ABP8CYC8_9ACTN</name>
<dbReference type="RefSeq" id="WP_345121631.1">
    <property type="nucleotide sequence ID" value="NZ_BAABAT010000002.1"/>
</dbReference>
<protein>
    <recommendedName>
        <fullName evidence="1">CHAT domain-containing protein</fullName>
    </recommendedName>
</protein>
<dbReference type="EMBL" id="BAABAT010000002">
    <property type="protein sequence ID" value="GAA4244880.1"/>
    <property type="molecule type" value="Genomic_DNA"/>
</dbReference>
<dbReference type="InterPro" id="IPR024983">
    <property type="entry name" value="CHAT_dom"/>
</dbReference>